<feature type="domain" description="Large ribosomal subunit protein mL59" evidence="2">
    <location>
        <begin position="29"/>
        <end position="134"/>
    </location>
</feature>
<keyword evidence="4" id="KW-1185">Reference proteome</keyword>
<evidence type="ECO:0000256" key="1">
    <source>
        <dbReference type="SAM" id="MobiDB-lite"/>
    </source>
</evidence>
<protein>
    <recommendedName>
        <fullName evidence="2">Large ribosomal subunit protein mL59 domain-containing protein</fullName>
    </recommendedName>
</protein>
<sequence length="157" mass="17460">MYRALSTAAVAVARAPAAAGATARAASTAVRTHKRPLEMPADLLPKKGASGAWQKPRVSSRRAARIRKEALLDGTFGSWDAETGKGWDPSWDKPRLSTVPPPPKGHKHDHRLGERLEKIQRALANQEQRVADFQKTRPAKRIRTGFRLVMKKNPWEE</sequence>
<dbReference type="OMA" id="RPLEMPA"/>
<feature type="compositionally biased region" description="Basic and acidic residues" evidence="1">
    <location>
        <begin position="84"/>
        <end position="95"/>
    </location>
</feature>
<dbReference type="Proteomes" id="UP000323011">
    <property type="component" value="Unassembled WGS sequence"/>
</dbReference>
<organism evidence="3 4">
    <name type="scientific">Cafeteria roenbergensis</name>
    <name type="common">Marine flagellate</name>
    <dbReference type="NCBI Taxonomy" id="33653"/>
    <lineage>
        <taxon>Eukaryota</taxon>
        <taxon>Sar</taxon>
        <taxon>Stramenopiles</taxon>
        <taxon>Bigyra</taxon>
        <taxon>Opalozoa</taxon>
        <taxon>Bicosoecida</taxon>
        <taxon>Cafeteriaceae</taxon>
        <taxon>Cafeteria</taxon>
    </lineage>
</organism>
<dbReference type="AlphaFoldDB" id="A0A5A8CVA4"/>
<proteinExistence type="predicted"/>
<evidence type="ECO:0000313" key="4">
    <source>
        <dbReference type="Proteomes" id="UP000323011"/>
    </source>
</evidence>
<feature type="region of interest" description="Disordered" evidence="1">
    <location>
        <begin position="84"/>
        <end position="110"/>
    </location>
</feature>
<evidence type="ECO:0000313" key="3">
    <source>
        <dbReference type="EMBL" id="KAA0157082.1"/>
    </source>
</evidence>
<comment type="caution">
    <text evidence="3">The sequence shown here is derived from an EMBL/GenBank/DDBJ whole genome shotgun (WGS) entry which is preliminary data.</text>
</comment>
<dbReference type="InterPro" id="IPR040922">
    <property type="entry name" value="Ribosomal_mL59_dom"/>
</dbReference>
<reference evidence="3 4" key="1">
    <citation type="submission" date="2019-07" db="EMBL/GenBank/DDBJ databases">
        <title>Genomes of Cafeteria roenbergensis.</title>
        <authorList>
            <person name="Fischer M.G."/>
            <person name="Hackl T."/>
            <person name="Roman M."/>
        </authorList>
    </citation>
    <scope>NUCLEOTIDE SEQUENCE [LARGE SCALE GENOMIC DNA]</scope>
    <source>
        <strain evidence="3 4">BVI</strain>
    </source>
</reference>
<name>A0A5A8CVA4_CAFRO</name>
<evidence type="ECO:0000259" key="2">
    <source>
        <dbReference type="Pfam" id="PF18126"/>
    </source>
</evidence>
<dbReference type="Pfam" id="PF18126">
    <property type="entry name" value="Mitoc_mL59"/>
    <property type="match status" value="1"/>
</dbReference>
<accession>A0A5A8CVA4</accession>
<dbReference type="EMBL" id="VLTN01000002">
    <property type="protein sequence ID" value="KAA0157082.1"/>
    <property type="molecule type" value="Genomic_DNA"/>
</dbReference>
<gene>
    <name evidence="3" type="ORF">FNF29_00434</name>
</gene>